<reference evidence="2 3" key="2">
    <citation type="submission" date="2018-11" db="EMBL/GenBank/DDBJ databases">
        <authorList>
            <consortium name="Pathogen Informatics"/>
        </authorList>
    </citation>
    <scope>NUCLEOTIDE SEQUENCE [LARGE SCALE GENOMIC DNA]</scope>
</reference>
<dbReference type="WBParaSite" id="HDID_0000372101-mRNA-1">
    <property type="protein sequence ID" value="HDID_0000372101-mRNA-1"/>
    <property type="gene ID" value="HDID_0000372101"/>
</dbReference>
<evidence type="ECO:0000256" key="1">
    <source>
        <dbReference type="SAM" id="Phobius"/>
    </source>
</evidence>
<evidence type="ECO:0000313" key="3">
    <source>
        <dbReference type="Proteomes" id="UP000274504"/>
    </source>
</evidence>
<dbReference type="EMBL" id="UYSG01001201">
    <property type="protein sequence ID" value="VDL38004.1"/>
    <property type="molecule type" value="Genomic_DNA"/>
</dbReference>
<keyword evidence="1" id="KW-0472">Membrane</keyword>
<evidence type="ECO:0000313" key="2">
    <source>
        <dbReference type="EMBL" id="VDL38004.1"/>
    </source>
</evidence>
<keyword evidence="1" id="KW-1133">Transmembrane helix</keyword>
<gene>
    <name evidence="2" type="ORF">HDID_LOCUS3719</name>
</gene>
<organism evidence="4">
    <name type="scientific">Hymenolepis diminuta</name>
    <name type="common">Rat tapeworm</name>
    <dbReference type="NCBI Taxonomy" id="6216"/>
    <lineage>
        <taxon>Eukaryota</taxon>
        <taxon>Metazoa</taxon>
        <taxon>Spiralia</taxon>
        <taxon>Lophotrochozoa</taxon>
        <taxon>Platyhelminthes</taxon>
        <taxon>Cestoda</taxon>
        <taxon>Eucestoda</taxon>
        <taxon>Cyclophyllidea</taxon>
        <taxon>Hymenolepididae</taxon>
        <taxon>Hymenolepis</taxon>
    </lineage>
</organism>
<dbReference type="Proteomes" id="UP000274504">
    <property type="component" value="Unassembled WGS sequence"/>
</dbReference>
<proteinExistence type="predicted"/>
<evidence type="ECO:0000313" key="4">
    <source>
        <dbReference type="WBParaSite" id="HDID_0000372101-mRNA-1"/>
    </source>
</evidence>
<protein>
    <submittedName>
        <fullName evidence="4">Aa_trans domain-containing protein</fullName>
    </submittedName>
</protein>
<dbReference type="AlphaFoldDB" id="A0A0R3SFT3"/>
<sequence>MVASSVLQCWNYLESPYTGFVYGSLEEIKVFSFIHFFKAAAQVPIQLLEKVMISVTVWAGVEIKVISIAAILFLASVNVMVFSAVPSSSVIIVVLLLCSIGTPEDTVFFIYVPKFLK</sequence>
<reference evidence="4" key="1">
    <citation type="submission" date="2017-02" db="UniProtKB">
        <authorList>
            <consortium name="WormBaseParasite"/>
        </authorList>
    </citation>
    <scope>IDENTIFICATION</scope>
</reference>
<name>A0A0R3SFT3_HYMDI</name>
<accession>A0A0R3SFT3</accession>
<feature type="transmembrane region" description="Helical" evidence="1">
    <location>
        <begin position="91"/>
        <end position="112"/>
    </location>
</feature>
<keyword evidence="1" id="KW-0812">Transmembrane</keyword>